<evidence type="ECO:0000313" key="3">
    <source>
        <dbReference type="EMBL" id="KXS21991.1"/>
    </source>
</evidence>
<keyword evidence="4" id="KW-1185">Reference proteome</keyword>
<keyword evidence="2" id="KW-0812">Transmembrane</keyword>
<keyword evidence="2" id="KW-0472">Membrane</keyword>
<name>A0A139AZ31_GONPJ</name>
<evidence type="ECO:0000313" key="4">
    <source>
        <dbReference type="Proteomes" id="UP000070544"/>
    </source>
</evidence>
<dbReference type="OMA" id="GWEMDDG"/>
<dbReference type="InterPro" id="IPR037485">
    <property type="entry name" value="PEX22"/>
</dbReference>
<dbReference type="GO" id="GO:0007031">
    <property type="term" value="P:peroxisome organization"/>
    <property type="evidence" value="ECO:0007669"/>
    <property type="project" value="InterPro"/>
</dbReference>
<keyword evidence="2" id="KW-1133">Transmembrane helix</keyword>
<dbReference type="EMBL" id="KQ965732">
    <property type="protein sequence ID" value="KXS21991.1"/>
    <property type="molecule type" value="Genomic_DNA"/>
</dbReference>
<dbReference type="PANTHER" id="PTHR34126:SF1">
    <property type="entry name" value="PEROXISOME BIOGENESIS PROTEIN 22"/>
    <property type="match status" value="1"/>
</dbReference>
<feature type="region of interest" description="Disordered" evidence="1">
    <location>
        <begin position="46"/>
        <end position="88"/>
    </location>
</feature>
<protein>
    <submittedName>
        <fullName evidence="3">Uncharacterized protein</fullName>
    </submittedName>
</protein>
<sequence length="211" mass="23174">MASRRHVSKTSVSQPPRRSLEHLGLVFGVAAVIGGLLWLYTRQVPGRNKDDRSSSPPRTSSDPPNTSRSSNSRVIGERGTRGLRTRGVRKPKLTLNVNGITWNVHGGKIEPLQANMTELVTLLSSDEYNIFLIAEVNSDEEEAITRQYVLNSDLVTAGFDGRQLVFCNSEEGRFHVVRHINPAVHVDTSAALLDRLSGHVSTVLQGLTTLV</sequence>
<dbReference type="PANTHER" id="PTHR34126">
    <property type="entry name" value="PEROXISOME BIOGENESIS PROTEIN 22"/>
    <property type="match status" value="1"/>
</dbReference>
<gene>
    <name evidence="3" type="ORF">M427DRAFT_151215</name>
</gene>
<accession>A0A139AZ31</accession>
<evidence type="ECO:0000256" key="2">
    <source>
        <dbReference type="SAM" id="Phobius"/>
    </source>
</evidence>
<feature type="transmembrane region" description="Helical" evidence="2">
    <location>
        <begin position="20"/>
        <end position="40"/>
    </location>
</feature>
<organism evidence="3 4">
    <name type="scientific">Gonapodya prolifera (strain JEL478)</name>
    <name type="common">Monoblepharis prolifera</name>
    <dbReference type="NCBI Taxonomy" id="1344416"/>
    <lineage>
        <taxon>Eukaryota</taxon>
        <taxon>Fungi</taxon>
        <taxon>Fungi incertae sedis</taxon>
        <taxon>Chytridiomycota</taxon>
        <taxon>Chytridiomycota incertae sedis</taxon>
        <taxon>Monoblepharidomycetes</taxon>
        <taxon>Monoblepharidales</taxon>
        <taxon>Gonapodyaceae</taxon>
        <taxon>Gonapodya</taxon>
    </lineage>
</organism>
<reference evidence="3 4" key="1">
    <citation type="journal article" date="2015" name="Genome Biol. Evol.">
        <title>Phylogenomic analyses indicate that early fungi evolved digesting cell walls of algal ancestors of land plants.</title>
        <authorList>
            <person name="Chang Y."/>
            <person name="Wang S."/>
            <person name="Sekimoto S."/>
            <person name="Aerts A.L."/>
            <person name="Choi C."/>
            <person name="Clum A."/>
            <person name="LaButti K.M."/>
            <person name="Lindquist E.A."/>
            <person name="Yee Ngan C."/>
            <person name="Ohm R.A."/>
            <person name="Salamov A.A."/>
            <person name="Grigoriev I.V."/>
            <person name="Spatafora J.W."/>
            <person name="Berbee M.L."/>
        </authorList>
    </citation>
    <scope>NUCLEOTIDE SEQUENCE [LARGE SCALE GENOMIC DNA]</scope>
    <source>
        <strain evidence="3 4">JEL478</strain>
    </source>
</reference>
<dbReference type="Proteomes" id="UP000070544">
    <property type="component" value="Unassembled WGS sequence"/>
</dbReference>
<dbReference type="Pfam" id="PF22978">
    <property type="entry name" value="HAD_Pex22"/>
    <property type="match status" value="1"/>
</dbReference>
<feature type="compositionally biased region" description="Low complexity" evidence="1">
    <location>
        <begin position="54"/>
        <end position="73"/>
    </location>
</feature>
<evidence type="ECO:0000256" key="1">
    <source>
        <dbReference type="SAM" id="MobiDB-lite"/>
    </source>
</evidence>
<dbReference type="OrthoDB" id="77656at2759"/>
<proteinExistence type="predicted"/>
<dbReference type="AlphaFoldDB" id="A0A139AZ31"/>